<comment type="caution">
    <text evidence="2">The sequence shown here is derived from an EMBL/GenBank/DDBJ whole genome shotgun (WGS) entry which is preliminary data.</text>
</comment>
<dbReference type="Proteomes" id="UP000075374">
    <property type="component" value="Unassembled WGS sequence"/>
</dbReference>
<gene>
    <name evidence="2" type="ORF">CLCOL_14530</name>
</gene>
<dbReference type="PATRIC" id="fig|1121305.3.peg.1459"/>
<dbReference type="STRING" id="1121305.CLCOL_14530"/>
<dbReference type="PANTHER" id="PTHR35271">
    <property type="entry name" value="ABC TRANSPORTER, SUBSTRATE-BINDING LIPOPROTEIN-RELATED"/>
    <property type="match status" value="1"/>
</dbReference>
<dbReference type="EMBL" id="LTBB01000006">
    <property type="protein sequence ID" value="KYH29013.1"/>
    <property type="molecule type" value="Genomic_DNA"/>
</dbReference>
<dbReference type="CDD" id="cd06325">
    <property type="entry name" value="PBP1_ABC_unchar_transporter"/>
    <property type="match status" value="1"/>
</dbReference>
<dbReference type="PROSITE" id="PS51257">
    <property type="entry name" value="PROKAR_LIPOPROTEIN"/>
    <property type="match status" value="1"/>
</dbReference>
<sequence length="341" mass="36217">MVVKKILMLVGSLLVVSALGGCSNSKATSLGAGESKNELVKIGITQIAEHPALDSAREGFIAALKDKNYKDGVNIKIDFENAQNDMPTTQTIAEKFVNDDVNLIAAISTPSAQAAFNATQKANKNIPIVITAVTDPVAAGLAKSLDNSGTNVTGTSDAVPIERQFELIKKLAPKTKNIGIIYNTSEINSELQIEAAKNASKSFNFNIVTSGITSSNEIPQALDSILNKIDILYIPTDNMVASAVSTITKICYSRNIPVMGAEAAHVKNGAVATAGIDYYKLGYETGLKAVELIEGKKPEEVSITTSKETSLVINEDAVRKLNMTVPEEIFTKAEKVKGGVE</sequence>
<dbReference type="SUPFAM" id="SSF53822">
    <property type="entry name" value="Periplasmic binding protein-like I"/>
    <property type="match status" value="1"/>
</dbReference>
<accession>A0A151AN09</accession>
<dbReference type="Gene3D" id="3.40.50.2300">
    <property type="match status" value="2"/>
</dbReference>
<dbReference type="InterPro" id="IPR028082">
    <property type="entry name" value="Peripla_BP_I"/>
</dbReference>
<dbReference type="RefSeq" id="WP_061858300.1">
    <property type="nucleotide sequence ID" value="NZ_LTBB01000006.1"/>
</dbReference>
<dbReference type="InterPro" id="IPR007487">
    <property type="entry name" value="ABC_transpt-TYRBP-like"/>
</dbReference>
<evidence type="ECO:0000313" key="2">
    <source>
        <dbReference type="EMBL" id="KYH29013.1"/>
    </source>
</evidence>
<protein>
    <submittedName>
        <fullName evidence="2">ABC transporter substrate binding protein</fullName>
    </submittedName>
</protein>
<organism evidence="2 3">
    <name type="scientific">Clostridium colicanis DSM 13634</name>
    <dbReference type="NCBI Taxonomy" id="1121305"/>
    <lineage>
        <taxon>Bacteria</taxon>
        <taxon>Bacillati</taxon>
        <taxon>Bacillota</taxon>
        <taxon>Clostridia</taxon>
        <taxon>Eubacteriales</taxon>
        <taxon>Clostridiaceae</taxon>
        <taxon>Clostridium</taxon>
    </lineage>
</organism>
<evidence type="ECO:0000313" key="3">
    <source>
        <dbReference type="Proteomes" id="UP000075374"/>
    </source>
</evidence>
<dbReference type="Pfam" id="PF04392">
    <property type="entry name" value="ABC_sub_bind"/>
    <property type="match status" value="1"/>
</dbReference>
<feature type="chain" id="PRO_5038401067" evidence="1">
    <location>
        <begin position="21"/>
        <end position="341"/>
    </location>
</feature>
<feature type="signal peptide" evidence="1">
    <location>
        <begin position="1"/>
        <end position="20"/>
    </location>
</feature>
<name>A0A151AN09_9CLOT</name>
<evidence type="ECO:0000256" key="1">
    <source>
        <dbReference type="SAM" id="SignalP"/>
    </source>
</evidence>
<keyword evidence="1" id="KW-0732">Signal</keyword>
<dbReference type="AlphaFoldDB" id="A0A151AN09"/>
<dbReference type="PANTHER" id="PTHR35271:SF1">
    <property type="entry name" value="ABC TRANSPORTER, SUBSTRATE-BINDING LIPOPROTEIN"/>
    <property type="match status" value="1"/>
</dbReference>
<keyword evidence="3" id="KW-1185">Reference proteome</keyword>
<proteinExistence type="predicted"/>
<reference evidence="2 3" key="1">
    <citation type="submission" date="2016-02" db="EMBL/GenBank/DDBJ databases">
        <title>Genome sequence of Clostridium colicanis DSM 13634.</title>
        <authorList>
            <person name="Poehlein A."/>
            <person name="Daniel R."/>
        </authorList>
    </citation>
    <scope>NUCLEOTIDE SEQUENCE [LARGE SCALE GENOMIC DNA]</scope>
    <source>
        <strain evidence="2 3">DSM 13634</strain>
    </source>
</reference>